<reference evidence="2 3" key="1">
    <citation type="submission" date="2013-02" db="EMBL/GenBank/DDBJ databases">
        <title>Draft Genome Sequence of Streptomyces afghaniensis, Which Produces Compounds of the Julimycin B-Complex.</title>
        <authorList>
            <person name="Gruening B.A."/>
            <person name="Praeg A."/>
            <person name="Erxleben A."/>
            <person name="Guenther S."/>
            <person name="Fiedler H.-P."/>
            <person name="Goodfellow M."/>
            <person name="Mueller M."/>
        </authorList>
    </citation>
    <scope>NUCLEOTIDE SEQUENCE [LARGE SCALE GENOMIC DNA]</scope>
    <source>
        <strain evidence="2 3">772</strain>
    </source>
</reference>
<organism evidence="2 3">
    <name type="scientific">Streptomyces afghaniensis 772</name>
    <dbReference type="NCBI Taxonomy" id="1283301"/>
    <lineage>
        <taxon>Bacteria</taxon>
        <taxon>Bacillati</taxon>
        <taxon>Actinomycetota</taxon>
        <taxon>Actinomycetes</taxon>
        <taxon>Kitasatosporales</taxon>
        <taxon>Streptomycetaceae</taxon>
        <taxon>Streptomyces</taxon>
    </lineage>
</organism>
<dbReference type="EMBL" id="AOPY01001035">
    <property type="protein sequence ID" value="EPJ42764.1"/>
    <property type="molecule type" value="Genomic_DNA"/>
</dbReference>
<dbReference type="Pfam" id="PF17765">
    <property type="entry name" value="MLTR_LBD"/>
    <property type="match status" value="1"/>
</dbReference>
<dbReference type="Proteomes" id="UP000015001">
    <property type="component" value="Unassembled WGS sequence"/>
</dbReference>
<dbReference type="HOGENOM" id="CLU_2738128_0_0_11"/>
<dbReference type="AlphaFoldDB" id="S4NW24"/>
<dbReference type="InterPro" id="IPR041413">
    <property type="entry name" value="MLTR_LBD"/>
</dbReference>
<sequence length="71" mass="7642">MLHTKTVHHPEVGPLHLDCDILTESAGDLRIVILTAPPGSDTASRLGLLDVIGIQQMTEPSQLRHSVNPPT</sequence>
<accession>S4NW24</accession>
<name>S4NW24_9ACTN</name>
<dbReference type="PATRIC" id="fig|1283301.3.peg.163"/>
<gene>
    <name evidence="2" type="ORF">STAFG_0172</name>
</gene>
<evidence type="ECO:0000313" key="2">
    <source>
        <dbReference type="EMBL" id="EPJ42764.1"/>
    </source>
</evidence>
<protein>
    <recommendedName>
        <fullName evidence="1">MmyB-like transcription regulator ligand binding domain-containing protein</fullName>
    </recommendedName>
</protein>
<feature type="domain" description="MmyB-like transcription regulator ligand binding" evidence="1">
    <location>
        <begin position="3"/>
        <end position="49"/>
    </location>
</feature>
<evidence type="ECO:0000313" key="3">
    <source>
        <dbReference type="Proteomes" id="UP000015001"/>
    </source>
</evidence>
<comment type="caution">
    <text evidence="2">The sequence shown here is derived from an EMBL/GenBank/DDBJ whole genome shotgun (WGS) entry which is preliminary data.</text>
</comment>
<keyword evidence="3" id="KW-1185">Reference proteome</keyword>
<proteinExistence type="predicted"/>
<evidence type="ECO:0000259" key="1">
    <source>
        <dbReference type="Pfam" id="PF17765"/>
    </source>
</evidence>